<dbReference type="EMBL" id="JBGFUD010001731">
    <property type="protein sequence ID" value="MFH4976687.1"/>
    <property type="molecule type" value="Genomic_DNA"/>
</dbReference>
<reference evidence="4 5" key="1">
    <citation type="submission" date="2024-08" db="EMBL/GenBank/DDBJ databases">
        <title>Gnathostoma spinigerum genome.</title>
        <authorList>
            <person name="Gonzalez-Bertolin B."/>
            <person name="Monzon S."/>
            <person name="Zaballos A."/>
            <person name="Jimenez P."/>
            <person name="Dekumyoy P."/>
            <person name="Varona S."/>
            <person name="Cuesta I."/>
            <person name="Sumanam S."/>
            <person name="Adisakwattana P."/>
            <person name="Gasser R.B."/>
            <person name="Hernandez-Gonzalez A."/>
            <person name="Young N.D."/>
            <person name="Perteguer M.J."/>
        </authorList>
    </citation>
    <scope>NUCLEOTIDE SEQUENCE [LARGE SCALE GENOMIC DNA]</scope>
    <source>
        <strain evidence="4">AL3</strain>
        <tissue evidence="4">Liver</tissue>
    </source>
</reference>
<dbReference type="PANTHER" id="PTHR11360:SF284">
    <property type="entry name" value="EG:103B4.3 PROTEIN-RELATED"/>
    <property type="match status" value="1"/>
</dbReference>
<keyword evidence="2" id="KW-1133">Transmembrane helix</keyword>
<evidence type="ECO:0000313" key="4">
    <source>
        <dbReference type="EMBL" id="MFH4976687.1"/>
    </source>
</evidence>
<feature type="transmembrane region" description="Helical" evidence="2">
    <location>
        <begin position="471"/>
        <end position="491"/>
    </location>
</feature>
<evidence type="ECO:0000256" key="1">
    <source>
        <dbReference type="ARBA" id="ARBA00004141"/>
    </source>
</evidence>
<comment type="caution">
    <text evidence="4">The sequence shown here is derived from an EMBL/GenBank/DDBJ whole genome shotgun (WGS) entry which is preliminary data.</text>
</comment>
<accession>A0ABD6EJF2</accession>
<dbReference type="FunFam" id="1.20.1250.20:FF:000664">
    <property type="entry name" value="MonoCarboxylate Transporter family"/>
    <property type="match status" value="1"/>
</dbReference>
<keyword evidence="2" id="KW-0472">Membrane</keyword>
<feature type="transmembrane region" description="Helical" evidence="2">
    <location>
        <begin position="211"/>
        <end position="230"/>
    </location>
</feature>
<feature type="transmembrane region" description="Helical" evidence="2">
    <location>
        <begin position="562"/>
        <end position="581"/>
    </location>
</feature>
<name>A0ABD6EJF2_9BILA</name>
<keyword evidence="5" id="KW-1185">Reference proteome</keyword>
<dbReference type="InterPro" id="IPR020846">
    <property type="entry name" value="MFS_dom"/>
</dbReference>
<comment type="subcellular location">
    <subcellularLocation>
        <location evidence="1">Membrane</location>
        <topology evidence="1">Multi-pass membrane protein</topology>
    </subcellularLocation>
</comment>
<feature type="transmembrane region" description="Helical" evidence="2">
    <location>
        <begin position="122"/>
        <end position="141"/>
    </location>
</feature>
<dbReference type="SUPFAM" id="SSF103473">
    <property type="entry name" value="MFS general substrate transporter"/>
    <property type="match status" value="1"/>
</dbReference>
<dbReference type="Proteomes" id="UP001608902">
    <property type="component" value="Unassembled WGS sequence"/>
</dbReference>
<feature type="transmembrane region" description="Helical" evidence="2">
    <location>
        <begin position="532"/>
        <end position="550"/>
    </location>
</feature>
<feature type="domain" description="Major facilitator superfamily (MFS) profile" evidence="3">
    <location>
        <begin position="54"/>
        <end position="585"/>
    </location>
</feature>
<feature type="transmembrane region" description="Helical" evidence="2">
    <location>
        <begin position="53"/>
        <end position="75"/>
    </location>
</feature>
<dbReference type="GO" id="GO:0016020">
    <property type="term" value="C:membrane"/>
    <property type="evidence" value="ECO:0007669"/>
    <property type="project" value="UniProtKB-SubCell"/>
</dbReference>
<feature type="transmembrane region" description="Helical" evidence="2">
    <location>
        <begin position="147"/>
        <end position="174"/>
    </location>
</feature>
<gene>
    <name evidence="4" type="ORF">AB6A40_003396</name>
</gene>
<dbReference type="InterPro" id="IPR011701">
    <property type="entry name" value="MFS"/>
</dbReference>
<feature type="transmembrane region" description="Helical" evidence="2">
    <location>
        <begin position="391"/>
        <end position="411"/>
    </location>
</feature>
<evidence type="ECO:0000313" key="5">
    <source>
        <dbReference type="Proteomes" id="UP001608902"/>
    </source>
</evidence>
<feature type="transmembrane region" description="Helical" evidence="2">
    <location>
        <begin position="181"/>
        <end position="199"/>
    </location>
</feature>
<sequence>MGADVLRLRKWYACRRNLSKKFEDQAGIKMGKSKHPPPPTSTTQWKPVVDGGWGWMVVIGSFFVHVFADGIVYSFGVLLEVIMKDFGASNAKASAIISLLTGLTLGTGPIASAVTNKYGCRITCIIGSIIASMGCFASYYATSVEFLMVSVGCVMGFGFGLMYCPAIVVVTIYFEKKRAMATGIAVCGAGVGTVIFAPVSEFLVSSFSWRTVFVFYTGVVMMCSICGSLFRPLKFVEVRREDLKETQKFSDKPDKPIIKSAENGQPDDKFEMKKVEDSNKMRAAHSQMAMNVDDSERRLAKLRYRTRSMGESLPARTLSGSTGYIDVQDVFYWGSTSAFPQDREKTKEQVIPLDTSHLENAVEEIDHPKQKQNNKIHQMWSTFVKMMDMKLLLDPIFLLFAISNLLTSIAFNSPLVFLPAHAIRLGCTPTQAARVVSAFGLMNTVGRILFGLVSDRKLPFKYGKDTARNRFWIYVISMVICGTLTSFVFLFDSVYTLTLYSGLFGLTLSSYVCLTSVLLVDLVGIERLTNAFGLLLLFQGIGTVFGPPISGELADRTDSYDWSFVFCGLALIVSGVMLVVVPSLKRKAAKKATEKKADALLSSS</sequence>
<feature type="transmembrane region" description="Helical" evidence="2">
    <location>
        <begin position="95"/>
        <end position="115"/>
    </location>
</feature>
<protein>
    <recommendedName>
        <fullName evidence="3">Major facilitator superfamily (MFS) profile domain-containing protein</fullName>
    </recommendedName>
</protein>
<dbReference type="Pfam" id="PF07690">
    <property type="entry name" value="MFS_1"/>
    <property type="match status" value="1"/>
</dbReference>
<feature type="transmembrane region" description="Helical" evidence="2">
    <location>
        <begin position="431"/>
        <end position="450"/>
    </location>
</feature>
<feature type="transmembrane region" description="Helical" evidence="2">
    <location>
        <begin position="497"/>
        <end position="520"/>
    </location>
</feature>
<dbReference type="PROSITE" id="PS50850">
    <property type="entry name" value="MFS"/>
    <property type="match status" value="1"/>
</dbReference>
<dbReference type="CDD" id="cd17352">
    <property type="entry name" value="MFS_MCT_SLC16"/>
    <property type="match status" value="1"/>
</dbReference>
<dbReference type="PANTHER" id="PTHR11360">
    <property type="entry name" value="MONOCARBOXYLATE TRANSPORTER"/>
    <property type="match status" value="1"/>
</dbReference>
<dbReference type="InterPro" id="IPR050327">
    <property type="entry name" value="Proton-linked_MCT"/>
</dbReference>
<evidence type="ECO:0000259" key="3">
    <source>
        <dbReference type="PROSITE" id="PS50850"/>
    </source>
</evidence>
<proteinExistence type="predicted"/>
<evidence type="ECO:0000256" key="2">
    <source>
        <dbReference type="SAM" id="Phobius"/>
    </source>
</evidence>
<dbReference type="InterPro" id="IPR036259">
    <property type="entry name" value="MFS_trans_sf"/>
</dbReference>
<organism evidence="4 5">
    <name type="scientific">Gnathostoma spinigerum</name>
    <dbReference type="NCBI Taxonomy" id="75299"/>
    <lineage>
        <taxon>Eukaryota</taxon>
        <taxon>Metazoa</taxon>
        <taxon>Ecdysozoa</taxon>
        <taxon>Nematoda</taxon>
        <taxon>Chromadorea</taxon>
        <taxon>Rhabditida</taxon>
        <taxon>Spirurina</taxon>
        <taxon>Gnathostomatomorpha</taxon>
        <taxon>Gnathostomatoidea</taxon>
        <taxon>Gnathostomatidae</taxon>
        <taxon>Gnathostoma</taxon>
    </lineage>
</organism>
<dbReference type="AlphaFoldDB" id="A0ABD6EJF2"/>
<keyword evidence="2" id="KW-0812">Transmembrane</keyword>
<dbReference type="Gene3D" id="1.20.1250.20">
    <property type="entry name" value="MFS general substrate transporter like domains"/>
    <property type="match status" value="2"/>
</dbReference>